<gene>
    <name evidence="3" type="ORF">Poli38472_014419</name>
</gene>
<evidence type="ECO:0008006" key="5">
    <source>
        <dbReference type="Google" id="ProtNLM"/>
    </source>
</evidence>
<feature type="region of interest" description="Disordered" evidence="2">
    <location>
        <begin position="269"/>
        <end position="314"/>
    </location>
</feature>
<proteinExistence type="predicted"/>
<keyword evidence="4" id="KW-1185">Reference proteome</keyword>
<name>A0A8K1C727_PYTOL</name>
<feature type="coiled-coil region" evidence="1">
    <location>
        <begin position="50"/>
        <end position="77"/>
    </location>
</feature>
<evidence type="ECO:0000256" key="1">
    <source>
        <dbReference type="SAM" id="Coils"/>
    </source>
</evidence>
<dbReference type="AlphaFoldDB" id="A0A8K1C727"/>
<dbReference type="Proteomes" id="UP000794436">
    <property type="component" value="Unassembled WGS sequence"/>
</dbReference>
<accession>A0A8K1C727</accession>
<evidence type="ECO:0000313" key="3">
    <source>
        <dbReference type="EMBL" id="TMW57816.1"/>
    </source>
</evidence>
<dbReference type="EMBL" id="SPLM01000114">
    <property type="protein sequence ID" value="TMW57816.1"/>
    <property type="molecule type" value="Genomic_DNA"/>
</dbReference>
<dbReference type="OrthoDB" id="75885at2759"/>
<keyword evidence="1" id="KW-0175">Coiled coil</keyword>
<organism evidence="3 4">
    <name type="scientific">Pythium oligandrum</name>
    <name type="common">Mycoparasitic fungus</name>
    <dbReference type="NCBI Taxonomy" id="41045"/>
    <lineage>
        <taxon>Eukaryota</taxon>
        <taxon>Sar</taxon>
        <taxon>Stramenopiles</taxon>
        <taxon>Oomycota</taxon>
        <taxon>Peronosporomycetes</taxon>
        <taxon>Pythiales</taxon>
        <taxon>Pythiaceae</taxon>
        <taxon>Pythium</taxon>
    </lineage>
</organism>
<reference evidence="3" key="1">
    <citation type="submission" date="2019-03" db="EMBL/GenBank/DDBJ databases">
        <title>Long read genome sequence of the mycoparasitic Pythium oligandrum ATCC 38472 isolated from sugarbeet rhizosphere.</title>
        <authorList>
            <person name="Gaulin E."/>
        </authorList>
    </citation>
    <scope>NUCLEOTIDE SEQUENCE</scope>
    <source>
        <strain evidence="3">ATCC 38472_TT</strain>
    </source>
</reference>
<protein>
    <recommendedName>
        <fullName evidence="5">BZIP domain-containing protein</fullName>
    </recommendedName>
</protein>
<comment type="caution">
    <text evidence="3">The sequence shown here is derived from an EMBL/GenBank/DDBJ whole genome shotgun (WGS) entry which is preliminary data.</text>
</comment>
<evidence type="ECO:0000313" key="4">
    <source>
        <dbReference type="Proteomes" id="UP000794436"/>
    </source>
</evidence>
<evidence type="ECO:0000256" key="2">
    <source>
        <dbReference type="SAM" id="MobiDB-lite"/>
    </source>
</evidence>
<sequence>MPEQHCRLGNESHLEDEHALLAAFEARPTRQKRTSSERSKEFRAKRKKYEQELSVTVEQLRREVAELDMRRNIWQEKLVHMRDNHSGAMIKLVRELYFVLQHGIADEEERAKSKFQMDYIRRVVHPEVQNGDVFGIDMVIDGWKRFTKSHSGFFIEVGEHSIAGPEEDPTVLLRSKLHGRFNSETFPILFPIAASDESLVARCLNRPVTYECLSHFRFTSEGQICYYQGDVFFAEGLLEVTGSLRDVEKMMRAFEDAEEETRNGLKDLAIREARRSEDDDTESDEDMKKKTSLQELSPSQGAAERKLSMNFLLS</sequence>